<protein>
    <recommendedName>
        <fullName evidence="2">Major facilitator superfamily (MFS) profile domain-containing protein</fullName>
    </recommendedName>
</protein>
<feature type="transmembrane region" description="Helical" evidence="1">
    <location>
        <begin position="33"/>
        <end position="56"/>
    </location>
</feature>
<feature type="transmembrane region" description="Helical" evidence="1">
    <location>
        <begin position="62"/>
        <end position="86"/>
    </location>
</feature>
<keyword evidence="1" id="KW-1133">Transmembrane helix</keyword>
<dbReference type="RefSeq" id="WP_138603938.1">
    <property type="nucleotide sequence ID" value="NZ_VCIA01000001.1"/>
</dbReference>
<feature type="domain" description="Major facilitator superfamily (MFS) profile" evidence="2">
    <location>
        <begin position="1"/>
        <end position="92"/>
    </location>
</feature>
<keyword evidence="1" id="KW-0472">Membrane</keyword>
<organism evidence="3 4">
    <name type="scientific">Lentibacillus cibarius</name>
    <dbReference type="NCBI Taxonomy" id="2583219"/>
    <lineage>
        <taxon>Bacteria</taxon>
        <taxon>Bacillati</taxon>
        <taxon>Bacillota</taxon>
        <taxon>Bacilli</taxon>
        <taxon>Bacillales</taxon>
        <taxon>Bacillaceae</taxon>
        <taxon>Lentibacillus</taxon>
    </lineage>
</organism>
<dbReference type="AlphaFoldDB" id="A0A5S3QR05"/>
<reference evidence="3 4" key="1">
    <citation type="submission" date="2019-05" db="EMBL/GenBank/DDBJ databases">
        <title>Genomic analysis of Lentibacillus sp. NKC220-2.</title>
        <authorList>
            <person name="Oh Y.J."/>
        </authorList>
    </citation>
    <scope>NUCLEOTIDE SEQUENCE [LARGE SCALE GENOMIC DNA]</scope>
    <source>
        <strain evidence="3 4">NKC220-2</strain>
    </source>
</reference>
<accession>A0A5S3QR05</accession>
<dbReference type="Proteomes" id="UP000306980">
    <property type="component" value="Unassembled WGS sequence"/>
</dbReference>
<dbReference type="InterPro" id="IPR020846">
    <property type="entry name" value="MFS_dom"/>
</dbReference>
<keyword evidence="1" id="KW-0812">Transmembrane</keyword>
<evidence type="ECO:0000313" key="3">
    <source>
        <dbReference type="EMBL" id="TMN23046.1"/>
    </source>
</evidence>
<evidence type="ECO:0000259" key="2">
    <source>
        <dbReference type="PROSITE" id="PS50850"/>
    </source>
</evidence>
<name>A0A5S3QR05_9BACI</name>
<evidence type="ECO:0000313" key="4">
    <source>
        <dbReference type="Proteomes" id="UP000306980"/>
    </source>
</evidence>
<sequence length="92" mass="10036">MAIAVGYAVALLGTVIAYLLSEGKPKKTKYKVWGIALMLPISPALAFSIGLTYAVIVKNGWAALMMWYIFPLIFIIGLIMLLVGIFSKEEAK</sequence>
<dbReference type="EMBL" id="VCIA01000001">
    <property type="protein sequence ID" value="TMN23046.1"/>
    <property type="molecule type" value="Genomic_DNA"/>
</dbReference>
<proteinExistence type="predicted"/>
<feature type="transmembrane region" description="Helical" evidence="1">
    <location>
        <begin position="6"/>
        <end position="21"/>
    </location>
</feature>
<evidence type="ECO:0000256" key="1">
    <source>
        <dbReference type="SAM" id="Phobius"/>
    </source>
</evidence>
<gene>
    <name evidence="3" type="ORF">FFL34_13855</name>
</gene>
<dbReference type="OrthoDB" id="2442156at2"/>
<dbReference type="GO" id="GO:0022857">
    <property type="term" value="F:transmembrane transporter activity"/>
    <property type="evidence" value="ECO:0007669"/>
    <property type="project" value="InterPro"/>
</dbReference>
<comment type="caution">
    <text evidence="3">The sequence shown here is derived from an EMBL/GenBank/DDBJ whole genome shotgun (WGS) entry which is preliminary data.</text>
</comment>
<dbReference type="PROSITE" id="PS50850">
    <property type="entry name" value="MFS"/>
    <property type="match status" value="1"/>
</dbReference>